<dbReference type="InterPro" id="IPR017896">
    <property type="entry name" value="4Fe4S_Fe-S-bd"/>
</dbReference>
<name>A0ABX2KF65_9PROT</name>
<dbReference type="InterPro" id="IPR019752">
    <property type="entry name" value="Pyrv/ketoisovalerate_OxRed_cat"/>
</dbReference>
<dbReference type="InterPro" id="IPR029061">
    <property type="entry name" value="THDP-binding"/>
</dbReference>
<evidence type="ECO:0000256" key="7">
    <source>
        <dbReference type="SAM" id="MobiDB-lite"/>
    </source>
</evidence>
<evidence type="ECO:0000256" key="5">
    <source>
        <dbReference type="ARBA" id="ARBA00023004"/>
    </source>
</evidence>
<dbReference type="Proteomes" id="UP000605086">
    <property type="component" value="Unassembled WGS sequence"/>
</dbReference>
<keyword evidence="10" id="KW-1185">Reference proteome</keyword>
<keyword evidence="6" id="KW-0411">Iron-sulfur</keyword>
<dbReference type="EMBL" id="WHOS01000037">
    <property type="protein sequence ID" value="NUB02222.1"/>
    <property type="molecule type" value="Genomic_DNA"/>
</dbReference>
<dbReference type="Gene3D" id="3.40.920.10">
    <property type="entry name" value="Pyruvate-ferredoxin oxidoreductase, PFOR, domain III"/>
    <property type="match status" value="1"/>
</dbReference>
<dbReference type="SUPFAM" id="SSF52518">
    <property type="entry name" value="Thiamin diphosphate-binding fold (THDP-binding)"/>
    <property type="match status" value="2"/>
</dbReference>
<dbReference type="SUPFAM" id="SSF53323">
    <property type="entry name" value="Pyruvate-ferredoxin oxidoreductase, PFOR, domain III"/>
    <property type="match status" value="1"/>
</dbReference>
<dbReference type="Gene3D" id="3.40.50.970">
    <property type="match status" value="2"/>
</dbReference>
<evidence type="ECO:0000313" key="9">
    <source>
        <dbReference type="EMBL" id="NUB02222.1"/>
    </source>
</evidence>
<reference evidence="9 10" key="1">
    <citation type="submission" date="2019-10" db="EMBL/GenBank/DDBJ databases">
        <title>Genome sequence of Azospirillum melinis.</title>
        <authorList>
            <person name="Ambrosini A."/>
            <person name="Sant'Anna F.H."/>
            <person name="Cassan F.D."/>
            <person name="Souza E.M."/>
            <person name="Passaglia L.M.P."/>
        </authorList>
    </citation>
    <scope>NUCLEOTIDE SEQUENCE [LARGE SCALE GENOMIC DNA]</scope>
    <source>
        <strain evidence="9 10">TMCY0552</strain>
    </source>
</reference>
<comment type="caution">
    <text evidence="9">The sequence shown here is derived from an EMBL/GenBank/DDBJ whole genome shotgun (WGS) entry which is preliminary data.</text>
</comment>
<organism evidence="9 10">
    <name type="scientific">Azospirillum melinis</name>
    <dbReference type="NCBI Taxonomy" id="328839"/>
    <lineage>
        <taxon>Bacteria</taxon>
        <taxon>Pseudomonadati</taxon>
        <taxon>Pseudomonadota</taxon>
        <taxon>Alphaproteobacteria</taxon>
        <taxon>Rhodospirillales</taxon>
        <taxon>Azospirillaceae</taxon>
        <taxon>Azospirillum</taxon>
    </lineage>
</organism>
<dbReference type="InterPro" id="IPR009014">
    <property type="entry name" value="Transketo_C/PFOR_II"/>
</dbReference>
<accession>A0ABX2KF65</accession>
<evidence type="ECO:0000256" key="6">
    <source>
        <dbReference type="ARBA" id="ARBA00023014"/>
    </source>
</evidence>
<dbReference type="PROSITE" id="PS51379">
    <property type="entry name" value="4FE4S_FER_2"/>
    <property type="match status" value="1"/>
</dbReference>
<keyword evidence="1" id="KW-0813">Transport</keyword>
<dbReference type="InterPro" id="IPR002880">
    <property type="entry name" value="Pyrv_Fd/Flavodoxin_OxRdtase_N"/>
</dbReference>
<dbReference type="NCBIfam" id="NF009588">
    <property type="entry name" value="PRK13029.1"/>
    <property type="match status" value="1"/>
</dbReference>
<dbReference type="PANTHER" id="PTHR48084">
    <property type="entry name" value="2-OXOGLUTARATE OXIDOREDUCTASE SUBUNIT KORB-RELATED"/>
    <property type="match status" value="1"/>
</dbReference>
<dbReference type="Pfam" id="PF20169">
    <property type="entry name" value="DUF6537"/>
    <property type="match status" value="1"/>
</dbReference>
<feature type="region of interest" description="Disordered" evidence="7">
    <location>
        <begin position="699"/>
        <end position="718"/>
    </location>
</feature>
<dbReference type="InterPro" id="IPR046667">
    <property type="entry name" value="DUF6537"/>
</dbReference>
<dbReference type="InterPro" id="IPR011766">
    <property type="entry name" value="TPP_enzyme_TPP-bd"/>
</dbReference>
<dbReference type="Pfam" id="PF02775">
    <property type="entry name" value="TPP_enzyme_C"/>
    <property type="match status" value="1"/>
</dbReference>
<keyword evidence="5" id="KW-0408">Iron</keyword>
<keyword evidence="2" id="KW-0479">Metal-binding</keyword>
<proteinExistence type="predicted"/>
<evidence type="ECO:0000256" key="2">
    <source>
        <dbReference type="ARBA" id="ARBA00022485"/>
    </source>
</evidence>
<dbReference type="CDD" id="cd02008">
    <property type="entry name" value="TPP_IOR_alpha"/>
    <property type="match status" value="1"/>
</dbReference>
<protein>
    <submittedName>
        <fullName evidence="9">Indolepyruvate ferredoxin oxidoreductase family protein</fullName>
    </submittedName>
</protein>
<gene>
    <name evidence="9" type="ORF">GBZ48_23555</name>
</gene>
<evidence type="ECO:0000256" key="1">
    <source>
        <dbReference type="ARBA" id="ARBA00022448"/>
    </source>
</evidence>
<evidence type="ECO:0000259" key="8">
    <source>
        <dbReference type="PROSITE" id="PS51379"/>
    </source>
</evidence>
<evidence type="ECO:0000313" key="10">
    <source>
        <dbReference type="Proteomes" id="UP000605086"/>
    </source>
</evidence>
<evidence type="ECO:0000256" key="4">
    <source>
        <dbReference type="ARBA" id="ARBA00023002"/>
    </source>
</evidence>
<dbReference type="Pfam" id="PF01558">
    <property type="entry name" value="POR"/>
    <property type="match status" value="1"/>
</dbReference>
<keyword evidence="3" id="KW-0249">Electron transport</keyword>
<dbReference type="NCBIfam" id="NF009589">
    <property type="entry name" value="PRK13030.1"/>
    <property type="match status" value="1"/>
</dbReference>
<dbReference type="CDD" id="cd07034">
    <property type="entry name" value="TPP_PYR_PFOR_IOR-alpha_like"/>
    <property type="match status" value="1"/>
</dbReference>
<sequence>MPDGVVMTGAVTLDDKYLAEHGRVFLNGTQALVRMALLQKRRDRAAGLRTAGLVSGYRGSPLGTIDMEMGRARSFLDAHDIRFVPGVNEDLAATALWGSQQIHLQDKPDWDGVFGLWYGKGPGVDRTGDAFRHANLAGSAGRGGVLVLAGDDHTCKSSTTSHQSEYALVDAMMPILSPSGIPEMIEYGLHGWALSRLSGCWTAMKVTADLTDRSVSMTLDPALPVIRDPADLVLPPGGLNIRWPDSPQEQEARLHLHKIPAALAYVRANGLNRVALGSGGGGARFGIVTAGKAYLDVRQALAELGIDEDRAAALGIAVFKVAVPWPLEPDSLRSFAAGLDEILVVEEKRPLIEGQIKDILYGLPADRRPRVTGKHDESGVPLLRSHDELSVAEIATAIARRLARCGVEVDADALGRLENNTAPGPRPGGPVAKRTPYFCSGCPHNSSTKVPEGSRAHAGIGCHWMSQAMDRDTATYTHMGAEGANWVGLAPFVPTRHIFQNIGDGTYFHSGLLAIRAAVAGGVNITYKILFNDAVAMTGGQSHDGQLTPQAIAWQVRAEGVQRIALVSDEPEKYGLSSGLPPYVTIHHRDDLDAVQREFREVPGVSALIYDQTCAAEKRRRRKRGKLPDPGRRVVINERVCEGCGDCSTQSNCLSVVPVDTEFGTKRTIDQSSCNKDFSCLSGFCPSFVTVEGGTLRKARPAAAPTPDADTAPLPDPVAPPLDRPYRLLVTGVGGTGVVTIGAILGMAAHLEGLACSILDQTGMAQKGGAVMSHIVLAHRTDQIHAARIAPGGADAVLGCDLLVAAGEDGLSRMQAGRTRAVLNRHETVTGAFTRNPEERLSLPLLVRRVADACGGPAAVDALDATAIATALFGDAIMANLFLLGYAWQKGLVPLSAAAIDKAIVLNGSGVASNRSAFAWGRRAAADPGALAAAHPAKPSSVAAPPPDDLDGLIARRVEQLTAYQNAAYAERYRLLVDRVHRAETAAVPGSSRLTAAVARSFYKAMAYKDEYEVARLYTDGAFLAQLAGQFEAGFRLRFHLAPPLLAGRDARTGHLKKSAYGPWMLTMFKVLARLKGLRGTPFDPFGRTAERRAERRLIGDYERAITEMLAGLTPEKLDLAVRIAGVPDRIRGYGHVKDKAMAQAEADLRDWPAQFRSTTPQRLAAE</sequence>
<feature type="compositionally biased region" description="Low complexity" evidence="7">
    <location>
        <begin position="701"/>
        <end position="713"/>
    </location>
</feature>
<keyword evidence="4" id="KW-0560">Oxidoreductase</keyword>
<keyword evidence="2" id="KW-0004">4Fe-4S</keyword>
<feature type="domain" description="4Fe-4S ferredoxin-type" evidence="8">
    <location>
        <begin position="632"/>
        <end position="662"/>
    </location>
</feature>
<dbReference type="InterPro" id="IPR002869">
    <property type="entry name" value="Pyrv_flavodox_OxRed_cen"/>
</dbReference>
<dbReference type="InterPro" id="IPR051457">
    <property type="entry name" value="2-oxoacid:Fd_oxidoreductase"/>
</dbReference>
<dbReference type="SUPFAM" id="SSF52922">
    <property type="entry name" value="TK C-terminal domain-like"/>
    <property type="match status" value="1"/>
</dbReference>
<dbReference type="PANTHER" id="PTHR48084:SF3">
    <property type="entry name" value="SUBUNIT OF PYRUVATE:FLAVODOXIN OXIDOREDUCTASE"/>
    <property type="match status" value="1"/>
</dbReference>
<dbReference type="RefSeq" id="WP_174473237.1">
    <property type="nucleotide sequence ID" value="NZ_JAGINN010000008.1"/>
</dbReference>
<evidence type="ECO:0000256" key="3">
    <source>
        <dbReference type="ARBA" id="ARBA00022982"/>
    </source>
</evidence>